<dbReference type="InterPro" id="IPR008197">
    <property type="entry name" value="WAP_dom"/>
</dbReference>
<feature type="signal peptide" evidence="1">
    <location>
        <begin position="1"/>
        <end position="19"/>
    </location>
</feature>
<reference evidence="3 4" key="1">
    <citation type="submission" date="2024-01" db="EMBL/GenBank/DDBJ databases">
        <title>The genome of the rayed Mediterranean limpet Patella caerulea (Linnaeus, 1758).</title>
        <authorList>
            <person name="Anh-Thu Weber A."/>
            <person name="Halstead-Nussloch G."/>
        </authorList>
    </citation>
    <scope>NUCLEOTIDE SEQUENCE [LARGE SCALE GENOMIC DNA]</scope>
    <source>
        <strain evidence="3">AATW-2023a</strain>
        <tissue evidence="3">Whole specimen</tissue>
    </source>
</reference>
<proteinExistence type="predicted"/>
<evidence type="ECO:0000259" key="2">
    <source>
        <dbReference type="PROSITE" id="PS51390"/>
    </source>
</evidence>
<evidence type="ECO:0000313" key="4">
    <source>
        <dbReference type="Proteomes" id="UP001347796"/>
    </source>
</evidence>
<comment type="caution">
    <text evidence="3">The sequence shown here is derived from an EMBL/GenBank/DDBJ whole genome shotgun (WGS) entry which is preliminary data.</text>
</comment>
<dbReference type="InterPro" id="IPR036645">
    <property type="entry name" value="Elafin-like_sf"/>
</dbReference>
<feature type="domain" description="WAP" evidence="2">
    <location>
        <begin position="306"/>
        <end position="354"/>
    </location>
</feature>
<dbReference type="PANTHER" id="PTHR19441:SF95">
    <property type="entry name" value="PERLWAPIN ISOFORM X1"/>
    <property type="match status" value="1"/>
</dbReference>
<dbReference type="GO" id="GO:0045087">
    <property type="term" value="P:innate immune response"/>
    <property type="evidence" value="ECO:0007669"/>
    <property type="project" value="TreeGrafter"/>
</dbReference>
<protein>
    <recommendedName>
        <fullName evidence="2">WAP domain-containing protein</fullName>
    </recommendedName>
</protein>
<keyword evidence="1" id="KW-0732">Signal</keyword>
<feature type="domain" description="WAP" evidence="2">
    <location>
        <begin position="255"/>
        <end position="305"/>
    </location>
</feature>
<name>A0AAN8JXH0_PATCE</name>
<keyword evidence="4" id="KW-1185">Reference proteome</keyword>
<sequence>MLKLFIFTILLSFGQLANAAPDALPCKVGRHPPGQCPFDPTRGQCEEEGDCPMGRLCCDDGCGTICQNTTISQAQSPVTAAPTSVPTTTGVCPIPRGLGTLCLFITAKGTCFENTDCDPGKLCCNEGCGKVCKTPIPAASSTPLLQSPIPRPVPRPVTIHKGNCPYVNMYVTCKRPLTYNCYSSDRCGANYKCCRDPCSYRCKRVHITKSGTCPLPPSGMWNKCRVVNKCTDDGDCRGTAKCCNHPCGKQCIWAVTAKPGLCEAPPSPSAVYCITKNDKCHKDGDCPGLQKCCNHPCGNQCRNTAAPPKPGICPRVSRGFRCVRWQNDCLSDKDCPSKSKCCSTACGVSCVLPTHYLYSG</sequence>
<dbReference type="Proteomes" id="UP001347796">
    <property type="component" value="Unassembled WGS sequence"/>
</dbReference>
<evidence type="ECO:0000256" key="1">
    <source>
        <dbReference type="SAM" id="SignalP"/>
    </source>
</evidence>
<dbReference type="GO" id="GO:0019731">
    <property type="term" value="P:antibacterial humoral response"/>
    <property type="evidence" value="ECO:0007669"/>
    <property type="project" value="TreeGrafter"/>
</dbReference>
<feature type="chain" id="PRO_5042996327" description="WAP domain-containing protein" evidence="1">
    <location>
        <begin position="20"/>
        <end position="360"/>
    </location>
</feature>
<dbReference type="EMBL" id="JAZGQO010000006">
    <property type="protein sequence ID" value="KAK6184840.1"/>
    <property type="molecule type" value="Genomic_DNA"/>
</dbReference>
<dbReference type="PANTHER" id="PTHR19441">
    <property type="entry name" value="WHEY ACDIC PROTEIN WAP"/>
    <property type="match status" value="1"/>
</dbReference>
<dbReference type="GO" id="GO:0004867">
    <property type="term" value="F:serine-type endopeptidase inhibitor activity"/>
    <property type="evidence" value="ECO:0007669"/>
    <property type="project" value="TreeGrafter"/>
</dbReference>
<organism evidence="3 4">
    <name type="scientific">Patella caerulea</name>
    <name type="common">Rayed Mediterranean limpet</name>
    <dbReference type="NCBI Taxonomy" id="87958"/>
    <lineage>
        <taxon>Eukaryota</taxon>
        <taxon>Metazoa</taxon>
        <taxon>Spiralia</taxon>
        <taxon>Lophotrochozoa</taxon>
        <taxon>Mollusca</taxon>
        <taxon>Gastropoda</taxon>
        <taxon>Patellogastropoda</taxon>
        <taxon>Patelloidea</taxon>
        <taxon>Patellidae</taxon>
        <taxon>Patella</taxon>
    </lineage>
</organism>
<dbReference type="PRINTS" id="PR00003">
    <property type="entry name" value="4DISULPHCORE"/>
</dbReference>
<dbReference type="InterPro" id="IPR050514">
    <property type="entry name" value="WAP_four-disulfide_core"/>
</dbReference>
<gene>
    <name evidence="3" type="ORF">SNE40_007211</name>
</gene>
<dbReference type="GO" id="GO:0005615">
    <property type="term" value="C:extracellular space"/>
    <property type="evidence" value="ECO:0007669"/>
    <property type="project" value="TreeGrafter"/>
</dbReference>
<accession>A0AAN8JXH0</accession>
<dbReference type="AlphaFoldDB" id="A0AAN8JXH0"/>
<evidence type="ECO:0000313" key="3">
    <source>
        <dbReference type="EMBL" id="KAK6184840.1"/>
    </source>
</evidence>
<dbReference type="PROSITE" id="PS51390">
    <property type="entry name" value="WAP"/>
    <property type="match status" value="4"/>
</dbReference>
<dbReference type="SMART" id="SM00217">
    <property type="entry name" value="WAP"/>
    <property type="match status" value="4"/>
</dbReference>
<feature type="domain" description="WAP" evidence="2">
    <location>
        <begin position="85"/>
        <end position="136"/>
    </location>
</feature>
<dbReference type="SUPFAM" id="SSF57256">
    <property type="entry name" value="Elafin-like"/>
    <property type="match status" value="5"/>
</dbReference>
<dbReference type="Gene3D" id="4.10.75.10">
    <property type="entry name" value="Elafin-like"/>
    <property type="match status" value="4"/>
</dbReference>
<feature type="domain" description="WAP" evidence="2">
    <location>
        <begin position="206"/>
        <end position="251"/>
    </location>
</feature>
<dbReference type="Pfam" id="PF00095">
    <property type="entry name" value="WAP"/>
    <property type="match status" value="4"/>
</dbReference>